<dbReference type="EMBL" id="HE573025">
    <property type="protein sequence ID" value="CCC50534.1"/>
    <property type="molecule type" value="Genomic_DNA"/>
</dbReference>
<dbReference type="AlphaFoldDB" id="G0U2N1"/>
<accession>G0U2N1</accession>
<gene>
    <name evidence="1" type="ORF">TVY486_0903550</name>
</gene>
<name>G0U2N1_TRYVY</name>
<dbReference type="VEuPathDB" id="TriTrypDB:TvY486_0903550"/>
<reference evidence="1" key="1">
    <citation type="journal article" date="2012" name="Proc. Natl. Acad. Sci. U.S.A.">
        <title>Antigenic diversity is generated by distinct evolutionary mechanisms in African trypanosome species.</title>
        <authorList>
            <person name="Jackson A.P."/>
            <person name="Berry A."/>
            <person name="Aslett M."/>
            <person name="Allison H.C."/>
            <person name="Burton P."/>
            <person name="Vavrova-Anderson J."/>
            <person name="Brown R."/>
            <person name="Browne H."/>
            <person name="Corton N."/>
            <person name="Hauser H."/>
            <person name="Gamble J."/>
            <person name="Gilderthorp R."/>
            <person name="Marcello L."/>
            <person name="McQuillan J."/>
            <person name="Otto T.D."/>
            <person name="Quail M.A."/>
            <person name="Sanders M.J."/>
            <person name="van Tonder A."/>
            <person name="Ginger M.L."/>
            <person name="Field M.C."/>
            <person name="Barry J.D."/>
            <person name="Hertz-Fowler C."/>
            <person name="Berriman M."/>
        </authorList>
    </citation>
    <scope>NUCLEOTIDE SEQUENCE</scope>
    <source>
        <strain evidence="1">Y486</strain>
    </source>
</reference>
<organism evidence="1">
    <name type="scientific">Trypanosoma vivax (strain Y486)</name>
    <dbReference type="NCBI Taxonomy" id="1055687"/>
    <lineage>
        <taxon>Eukaryota</taxon>
        <taxon>Discoba</taxon>
        <taxon>Euglenozoa</taxon>
        <taxon>Kinetoplastea</taxon>
        <taxon>Metakinetoplastina</taxon>
        <taxon>Trypanosomatida</taxon>
        <taxon>Trypanosomatidae</taxon>
        <taxon>Trypanosoma</taxon>
        <taxon>Duttonella</taxon>
    </lineage>
</organism>
<evidence type="ECO:0000313" key="1">
    <source>
        <dbReference type="EMBL" id="CCC50534.1"/>
    </source>
</evidence>
<proteinExistence type="predicted"/>
<dbReference type="OMA" id="WLGIENP"/>
<sequence>MSRRILATVHRRQFVGPFTRFRAWWLGIEDAELLARYGEPSPLRFAWAKWRSTLVVLSCIGVYFINSAQVNRANEILDNIELNRQRYYKRDFSPEYVPNAPEAVYDGPKGYAYRDEVSGLMVNADRKLVSDISREERRERLASANITPSMVEAARELRQRSHYQLADEGVRIKQGTSKNGV</sequence>
<protein>
    <submittedName>
        <fullName evidence="1">Uncharacterized protein</fullName>
    </submittedName>
</protein>